<keyword evidence="2" id="KW-1133">Transmembrane helix</keyword>
<feature type="transmembrane region" description="Helical" evidence="2">
    <location>
        <begin position="12"/>
        <end position="41"/>
    </location>
</feature>
<keyword evidence="4" id="KW-1185">Reference proteome</keyword>
<keyword evidence="2" id="KW-0812">Transmembrane</keyword>
<dbReference type="RefSeq" id="WP_193117085.1">
    <property type="nucleotide sequence ID" value="NZ_BAAAIR010000025.1"/>
</dbReference>
<proteinExistence type="predicted"/>
<dbReference type="EMBL" id="JBHSLN010000088">
    <property type="protein sequence ID" value="MFC5299405.1"/>
    <property type="molecule type" value="Genomic_DNA"/>
</dbReference>
<evidence type="ECO:0000313" key="3">
    <source>
        <dbReference type="EMBL" id="MFC5299405.1"/>
    </source>
</evidence>
<evidence type="ECO:0000313" key="4">
    <source>
        <dbReference type="Proteomes" id="UP001595937"/>
    </source>
</evidence>
<feature type="transmembrane region" description="Helical" evidence="2">
    <location>
        <begin position="80"/>
        <end position="98"/>
    </location>
</feature>
<evidence type="ECO:0000256" key="1">
    <source>
        <dbReference type="SAM" id="MobiDB-lite"/>
    </source>
</evidence>
<reference evidence="4" key="1">
    <citation type="journal article" date="2019" name="Int. J. Syst. Evol. Microbiol.">
        <title>The Global Catalogue of Microorganisms (GCM) 10K type strain sequencing project: providing services to taxonomists for standard genome sequencing and annotation.</title>
        <authorList>
            <consortium name="The Broad Institute Genomics Platform"/>
            <consortium name="The Broad Institute Genome Sequencing Center for Infectious Disease"/>
            <person name="Wu L."/>
            <person name="Ma J."/>
        </authorList>
    </citation>
    <scope>NUCLEOTIDE SEQUENCE [LARGE SCALE GENOMIC DNA]</scope>
    <source>
        <strain evidence="4">CGMCC 1.16455</strain>
    </source>
</reference>
<dbReference type="Proteomes" id="UP001595937">
    <property type="component" value="Unassembled WGS sequence"/>
</dbReference>
<organism evidence="3 4">
    <name type="scientific">Brachybacterium tyrofermentans</name>
    <dbReference type="NCBI Taxonomy" id="47848"/>
    <lineage>
        <taxon>Bacteria</taxon>
        <taxon>Bacillati</taxon>
        <taxon>Actinomycetota</taxon>
        <taxon>Actinomycetes</taxon>
        <taxon>Micrococcales</taxon>
        <taxon>Dermabacteraceae</taxon>
        <taxon>Brachybacterium</taxon>
    </lineage>
</organism>
<sequence>MRRCPHQSSPVPFILGGFAIDTLILLAFGVATIGILAVAIYRMISLRRRTRDEARAAGYPSGEMPRTEEQKARDGQTAKIWGCLVLLVPCALVLLYVVSR</sequence>
<gene>
    <name evidence="3" type="ORF">ACFPK8_17970</name>
</gene>
<dbReference type="GeneID" id="303296486"/>
<name>A0ABW0FNQ6_9MICO</name>
<evidence type="ECO:0000256" key="2">
    <source>
        <dbReference type="SAM" id="Phobius"/>
    </source>
</evidence>
<accession>A0ABW0FNQ6</accession>
<keyword evidence="2" id="KW-0472">Membrane</keyword>
<protein>
    <submittedName>
        <fullName evidence="3">Uncharacterized protein</fullName>
    </submittedName>
</protein>
<comment type="caution">
    <text evidence="3">The sequence shown here is derived from an EMBL/GenBank/DDBJ whole genome shotgun (WGS) entry which is preliminary data.</text>
</comment>
<feature type="region of interest" description="Disordered" evidence="1">
    <location>
        <begin position="53"/>
        <end position="72"/>
    </location>
</feature>